<gene>
    <name evidence="1" type="ORF">BsIDN1_46910</name>
</gene>
<evidence type="ECO:0000313" key="1">
    <source>
        <dbReference type="EMBL" id="BBP91073.1"/>
    </source>
</evidence>
<reference evidence="1 2" key="1">
    <citation type="submission" date="2019-12" db="EMBL/GenBank/DDBJ databases">
        <title>Full genome sequence of a Bacillus safensis strain isolated from commercially available natto in Indonesia.</title>
        <authorList>
            <person name="Yoshida M."/>
            <person name="Uomi M."/>
            <person name="Waturangi D."/>
            <person name="Ekaputri J.J."/>
            <person name="Setiamarga D.H.E."/>
        </authorList>
    </citation>
    <scope>NUCLEOTIDE SEQUENCE [LARGE SCALE GENOMIC DNA]</scope>
    <source>
        <strain evidence="1 2">IDN1</strain>
    </source>
</reference>
<accession>A0A5S9MD71</accession>
<protein>
    <submittedName>
        <fullName evidence="1">Uncharacterized protein</fullName>
    </submittedName>
</protein>
<organism evidence="1 2">
    <name type="scientific">Bacillus safensis</name>
    <dbReference type="NCBI Taxonomy" id="561879"/>
    <lineage>
        <taxon>Bacteria</taxon>
        <taxon>Bacillati</taxon>
        <taxon>Bacillota</taxon>
        <taxon>Bacilli</taxon>
        <taxon>Bacillales</taxon>
        <taxon>Bacillaceae</taxon>
        <taxon>Bacillus</taxon>
    </lineage>
</organism>
<name>A0A5S9MD71_BACIA</name>
<sequence length="86" mass="9323">MTFPAPFFTLANPACTNDDQQNEQYNKQCESACKTATVATAVASRITAKAHNLAPPLSNQDTFINYAAHAENEINLSTNNENAYLG</sequence>
<dbReference type="EMBL" id="AP021906">
    <property type="protein sequence ID" value="BBP91073.1"/>
    <property type="molecule type" value="Genomic_DNA"/>
</dbReference>
<evidence type="ECO:0000313" key="2">
    <source>
        <dbReference type="Proteomes" id="UP000464658"/>
    </source>
</evidence>
<proteinExistence type="predicted"/>
<dbReference type="AlphaFoldDB" id="A0A5S9MD71"/>
<dbReference type="Proteomes" id="UP000464658">
    <property type="component" value="Chromosome"/>
</dbReference>